<feature type="domain" description="Glycosyl hydrolase family 32 N-terminal" evidence="4">
    <location>
        <begin position="526"/>
        <end position="809"/>
    </location>
</feature>
<dbReference type="Pfam" id="PF08244">
    <property type="entry name" value="Glyco_hydro_32C"/>
    <property type="match status" value="2"/>
</dbReference>
<dbReference type="Pfam" id="PF00251">
    <property type="entry name" value="Glyco_hydro_32N"/>
    <property type="match status" value="2"/>
</dbReference>
<feature type="domain" description="Glycosyl hydrolase family 32 C-terminal" evidence="5">
    <location>
        <begin position="812"/>
        <end position="1004"/>
    </location>
</feature>
<reference evidence="6 7" key="1">
    <citation type="submission" date="2024-12" db="EMBL/GenBank/DDBJ databases">
        <title>The unique morphological basis and parallel evolutionary history of personate flowers in Penstemon.</title>
        <authorList>
            <person name="Depatie T.H."/>
            <person name="Wessinger C.A."/>
        </authorList>
    </citation>
    <scope>NUCLEOTIDE SEQUENCE [LARGE SCALE GENOMIC DNA]</scope>
    <source>
        <strain evidence="6">WTNN_2</strain>
        <tissue evidence="6">Leaf</tissue>
    </source>
</reference>
<dbReference type="CDD" id="cd18624">
    <property type="entry name" value="GH32_Fruct1-like"/>
    <property type="match status" value="2"/>
</dbReference>
<dbReference type="InterPro" id="IPR013189">
    <property type="entry name" value="Glyco_hydro_32_C"/>
</dbReference>
<name>A0ABD3U6W8_9LAMI</name>
<dbReference type="InterPro" id="IPR013320">
    <property type="entry name" value="ConA-like_dom_sf"/>
</dbReference>
<evidence type="ECO:0000259" key="5">
    <source>
        <dbReference type="Pfam" id="PF08244"/>
    </source>
</evidence>
<sequence length="1025" mass="115761">MYYNGVYHLFYQYNPYSAEWGNISWAHSVSYNLIDWINLEHALIPSEPYDIKGCWSGSATLLPEDSKPVILYTGDTLADHQVQNLAIPKNLSDPFLQEWVKSSHNPLMTPVGISPTFYRDPTTAWQSSDKTWRVVIGSQIDGHGAAILYKSKDFIKWERADKLLHSSNRTGMWECPDFYPVSTNDQNGLDTSVNGEDIKHVFKASFNLSDYYIIGTYDSETDGFIVDFDFMDDIIQLRYDYGVFYASKSFYDGAKKRRILWGWVLEADNKSDDINRGWSGLQSIPRSISLDKKGKQLMQWPIEEVEELRSKEVSFKNKEIKSGNVFEIAGITASQADVEVSFSLPNLKGVELIDERVHNPQLLCRQNNASVSGVYGPFGLLVLASEDLAERTAIFFRVFKGRDKFVVLMCSDQSRSSVATSVEQTIFGSFLDVDPNQIISLRSLIDHSIIENFGGKGKSVITVRVYPKMATGKNAHIYVFNNGTKSVTISSLSAWIRFGGDLETQQNEQPQRHRTGFHFQPLKNWMNEWGNISWAHSVSYNLIDWINLEHAMIPSEPYDIEGCWSGSATIVDNKPFMLYTGINFAEEQVQNLATPKNLSDPFLQEWVKSPLNPLITPVDIDPTFYRDPTTAWQSSDEMWRILIGSQIDGHGAAILYKSNDFIKWERADKIFLSSNKTAMLECPDFYPVSTNDQNGLDTSVNGEDIKHVFKASNFSDADYYIIGTYDSKTDGFIGDFEFMDDTIQLRHDYGVFYASKSFYDGAKKRRILWGWVLEADSKSNDIIRGWSGLQSIPRTILLDKNGKQLIHWPVEEVEELRGEKVSLKNKEIKSGGVFEIEGITASQADVEVSFNLQNVEGAELIDERVHDPQLLCRQNNASVSGVYGPFGLLVLASKDLTEQTAIFFRVFKGHDNYVVLMCSDQSRSSVTTSVKEAIFGSFLDVDPNQIISLRTLIDHSIIESFGGKGKSCITTRVYPNMATGKDAHIYVFNNGTRSVTVSSLSAWSMRHAQIADIIKEESPQNVSLI</sequence>
<organism evidence="6 7">
    <name type="scientific">Penstemon smallii</name>
    <dbReference type="NCBI Taxonomy" id="265156"/>
    <lineage>
        <taxon>Eukaryota</taxon>
        <taxon>Viridiplantae</taxon>
        <taxon>Streptophyta</taxon>
        <taxon>Embryophyta</taxon>
        <taxon>Tracheophyta</taxon>
        <taxon>Spermatophyta</taxon>
        <taxon>Magnoliopsida</taxon>
        <taxon>eudicotyledons</taxon>
        <taxon>Gunneridae</taxon>
        <taxon>Pentapetalae</taxon>
        <taxon>asterids</taxon>
        <taxon>lamiids</taxon>
        <taxon>Lamiales</taxon>
        <taxon>Plantaginaceae</taxon>
        <taxon>Cheloneae</taxon>
        <taxon>Penstemon</taxon>
    </lineage>
</organism>
<dbReference type="Gene3D" id="2.60.120.560">
    <property type="entry name" value="Exo-inulinase, domain 1"/>
    <property type="match status" value="2"/>
</dbReference>
<keyword evidence="3" id="KW-0326">Glycosidase</keyword>
<dbReference type="PANTHER" id="PTHR31953">
    <property type="entry name" value="BETA-FRUCTOFURANOSIDASE, INSOLUBLE ISOENZYME CWINV1-RELATED"/>
    <property type="match status" value="1"/>
</dbReference>
<dbReference type="GO" id="GO:0016798">
    <property type="term" value="F:hydrolase activity, acting on glycosyl bonds"/>
    <property type="evidence" value="ECO:0007669"/>
    <property type="project" value="UniProtKB-KW"/>
</dbReference>
<dbReference type="Proteomes" id="UP001634393">
    <property type="component" value="Unassembled WGS sequence"/>
</dbReference>
<accession>A0ABD3U6W8</accession>
<dbReference type="SMART" id="SM00640">
    <property type="entry name" value="Glyco_32"/>
    <property type="match status" value="2"/>
</dbReference>
<evidence type="ECO:0000256" key="3">
    <source>
        <dbReference type="ARBA" id="ARBA00023295"/>
    </source>
</evidence>
<comment type="caution">
    <text evidence="6">The sequence shown here is derived from an EMBL/GenBank/DDBJ whole genome shotgun (WGS) entry which is preliminary data.</text>
</comment>
<comment type="similarity">
    <text evidence="1">Belongs to the glycosyl hydrolase 32 family.</text>
</comment>
<keyword evidence="2" id="KW-0378">Hydrolase</keyword>
<feature type="domain" description="Glycosyl hydrolase family 32 N-terminal" evidence="4">
    <location>
        <begin position="1"/>
        <end position="301"/>
    </location>
</feature>
<dbReference type="SUPFAM" id="SSF75005">
    <property type="entry name" value="Arabinanase/levansucrase/invertase"/>
    <property type="match status" value="2"/>
</dbReference>
<evidence type="ECO:0000313" key="7">
    <source>
        <dbReference type="Proteomes" id="UP001634393"/>
    </source>
</evidence>
<dbReference type="Gene3D" id="2.115.10.20">
    <property type="entry name" value="Glycosyl hydrolase domain, family 43"/>
    <property type="match status" value="2"/>
</dbReference>
<dbReference type="InterPro" id="IPR001362">
    <property type="entry name" value="Glyco_hydro_32"/>
</dbReference>
<dbReference type="AlphaFoldDB" id="A0ABD3U6W8"/>
<dbReference type="InterPro" id="IPR050551">
    <property type="entry name" value="Fructan_Metab_Enzymes"/>
</dbReference>
<proteinExistence type="inferred from homology"/>
<dbReference type="FunFam" id="2.60.120.560:FF:000002">
    <property type="entry name" value="Beta-fructofuranosidase, insoluble isoenzyme CWINV1"/>
    <property type="match status" value="2"/>
</dbReference>
<feature type="domain" description="Glycosyl hydrolase family 32 C-terminal" evidence="5">
    <location>
        <begin position="304"/>
        <end position="495"/>
    </location>
</feature>
<dbReference type="InterPro" id="IPR013148">
    <property type="entry name" value="Glyco_hydro_32_N"/>
</dbReference>
<protein>
    <submittedName>
        <fullName evidence="6">Uncharacterized protein</fullName>
    </submittedName>
</protein>
<evidence type="ECO:0000256" key="1">
    <source>
        <dbReference type="ARBA" id="ARBA00009902"/>
    </source>
</evidence>
<evidence type="ECO:0000313" key="6">
    <source>
        <dbReference type="EMBL" id="KAL3844243.1"/>
    </source>
</evidence>
<dbReference type="EMBL" id="JBJXBP010000002">
    <property type="protein sequence ID" value="KAL3844243.1"/>
    <property type="molecule type" value="Genomic_DNA"/>
</dbReference>
<evidence type="ECO:0000259" key="4">
    <source>
        <dbReference type="Pfam" id="PF00251"/>
    </source>
</evidence>
<gene>
    <name evidence="6" type="ORF">ACJIZ3_001646</name>
</gene>
<dbReference type="SUPFAM" id="SSF49899">
    <property type="entry name" value="Concanavalin A-like lectins/glucanases"/>
    <property type="match status" value="2"/>
</dbReference>
<dbReference type="InterPro" id="IPR023296">
    <property type="entry name" value="Glyco_hydro_beta-prop_sf"/>
</dbReference>
<evidence type="ECO:0000256" key="2">
    <source>
        <dbReference type="ARBA" id="ARBA00022801"/>
    </source>
</evidence>
<keyword evidence="7" id="KW-1185">Reference proteome</keyword>